<dbReference type="AlphaFoldDB" id="A0A8H5UL12"/>
<keyword evidence="2" id="KW-1185">Reference proteome</keyword>
<reference evidence="1 2" key="1">
    <citation type="submission" date="2020-05" db="EMBL/GenBank/DDBJ databases">
        <title>Identification and distribution of gene clusters putatively required for synthesis of sphingolipid metabolism inhibitors in phylogenetically diverse species of the filamentous fungus Fusarium.</title>
        <authorList>
            <person name="Kim H.-S."/>
            <person name="Busman M."/>
            <person name="Brown D.W."/>
            <person name="Divon H."/>
            <person name="Uhlig S."/>
            <person name="Proctor R.H."/>
        </authorList>
    </citation>
    <scope>NUCLEOTIDE SEQUENCE [LARGE SCALE GENOMIC DNA]</scope>
    <source>
        <strain evidence="1 2">NRRL 25311</strain>
    </source>
</reference>
<dbReference type="EMBL" id="JAAOAK010000125">
    <property type="protein sequence ID" value="KAF5688057.1"/>
    <property type="molecule type" value="Genomic_DNA"/>
</dbReference>
<protein>
    <submittedName>
        <fullName evidence="1">Uncharacterized protein</fullName>
    </submittedName>
</protein>
<comment type="caution">
    <text evidence="1">The sequence shown here is derived from an EMBL/GenBank/DDBJ whole genome shotgun (WGS) entry which is preliminary data.</text>
</comment>
<gene>
    <name evidence="1" type="ORF">FDENT_5033</name>
</gene>
<accession>A0A8H5UL12</accession>
<organism evidence="1 2">
    <name type="scientific">Fusarium denticulatum</name>
    <dbReference type="NCBI Taxonomy" id="48507"/>
    <lineage>
        <taxon>Eukaryota</taxon>
        <taxon>Fungi</taxon>
        <taxon>Dikarya</taxon>
        <taxon>Ascomycota</taxon>
        <taxon>Pezizomycotina</taxon>
        <taxon>Sordariomycetes</taxon>
        <taxon>Hypocreomycetidae</taxon>
        <taxon>Hypocreales</taxon>
        <taxon>Nectriaceae</taxon>
        <taxon>Fusarium</taxon>
        <taxon>Fusarium fujikuroi species complex</taxon>
    </lineage>
</organism>
<proteinExistence type="predicted"/>
<evidence type="ECO:0000313" key="2">
    <source>
        <dbReference type="Proteomes" id="UP000562682"/>
    </source>
</evidence>
<name>A0A8H5UL12_9HYPO</name>
<dbReference type="Proteomes" id="UP000562682">
    <property type="component" value="Unassembled WGS sequence"/>
</dbReference>
<sequence length="131" mass="14671">MPSLSIIILSPRLRKPFPSPGKVSKILWSSFPKAQDAVPQIQGILFTALDELSGPLRGLSGVQKGFSCENDQQRHSQERIRGVGFYVHSSLRTDQWRVRSYPGDNEDIFATLELKTPSGLLAIHNVYNHNN</sequence>
<evidence type="ECO:0000313" key="1">
    <source>
        <dbReference type="EMBL" id="KAF5688057.1"/>
    </source>
</evidence>